<comment type="subcellular location">
    <subcellularLocation>
        <location evidence="1">Membrane</location>
    </subcellularLocation>
</comment>
<dbReference type="Proteomes" id="UP000037505">
    <property type="component" value="Unassembled WGS sequence"/>
</dbReference>
<reference evidence="8 9" key="1">
    <citation type="submission" date="2014-06" db="EMBL/GenBank/DDBJ databases">
        <title>The Genome of the Aflatoxigenic Filamentous Fungus Aspergillus nomius.</title>
        <authorList>
            <person name="Moore M.G."/>
            <person name="Shannon B.M."/>
            <person name="Brian M.M."/>
        </authorList>
    </citation>
    <scope>NUCLEOTIDE SEQUENCE [LARGE SCALE GENOMIC DNA]</scope>
    <source>
        <strain evidence="8 9">NRRL 13137</strain>
    </source>
</reference>
<evidence type="ECO:0000256" key="1">
    <source>
        <dbReference type="ARBA" id="ARBA00004370"/>
    </source>
</evidence>
<dbReference type="STRING" id="1509407.A0A0L1IV62"/>
<protein>
    <submittedName>
        <fullName evidence="8">Uncharacterized protein</fullName>
    </submittedName>
</protein>
<evidence type="ECO:0000256" key="6">
    <source>
        <dbReference type="RuleBase" id="RU003657"/>
    </source>
</evidence>
<dbReference type="OrthoDB" id="446074at2759"/>
<dbReference type="EMBL" id="JNOM01000294">
    <property type="protein sequence ID" value="KNG83063.1"/>
    <property type="molecule type" value="Genomic_DNA"/>
</dbReference>
<keyword evidence="3 7" id="KW-0812">Transmembrane</keyword>
<dbReference type="InterPro" id="IPR011060">
    <property type="entry name" value="RibuloseP-bd_barrel"/>
</dbReference>
<dbReference type="InterPro" id="IPR006062">
    <property type="entry name" value="His_biosynth"/>
</dbReference>
<evidence type="ECO:0000256" key="3">
    <source>
        <dbReference type="ARBA" id="ARBA00022692"/>
    </source>
</evidence>
<keyword evidence="6" id="KW-0368">Histidine biosynthesis</keyword>
<evidence type="ECO:0000256" key="4">
    <source>
        <dbReference type="ARBA" id="ARBA00022989"/>
    </source>
</evidence>
<evidence type="ECO:0000256" key="7">
    <source>
        <dbReference type="SAM" id="Phobius"/>
    </source>
</evidence>
<dbReference type="Gene3D" id="3.20.20.70">
    <property type="entry name" value="Aldolase class I"/>
    <property type="match status" value="1"/>
</dbReference>
<sequence>MTKFRPCIDLHSGQVKQIVGGTLSNVPADLKTNYVSKLPASHYAELYQRHDLRGGHVVMLGSGNDAAAKEALSTWRSGLQVAGGITDKNAQYWIDQGAEKVIITSFLFPEGKFSLERLESVLLALGGDRSKLVLDLSCRRKDNTCRLSHHFVFDMKPVVSVLNAWSCAIISLFAIVILSVLGSLYKSEHHGFTGSEGEPEDGGAVAASIFTAVFVYAAFFVFCSFQAYLHVRNRRGGAISLN</sequence>
<comment type="caution">
    <text evidence="8">The sequence shown here is derived from an EMBL/GenBank/DDBJ whole genome shotgun (WGS) entry which is preliminary data.</text>
</comment>
<dbReference type="GeneID" id="26809387"/>
<evidence type="ECO:0000256" key="2">
    <source>
        <dbReference type="ARBA" id="ARBA00009667"/>
    </source>
</evidence>
<dbReference type="InterPro" id="IPR056552">
    <property type="entry name" value="Ribonucl_Kappa"/>
</dbReference>
<dbReference type="GO" id="GO:0000105">
    <property type="term" value="P:L-histidine biosynthetic process"/>
    <property type="evidence" value="ECO:0007669"/>
    <property type="project" value="UniProtKB-KW"/>
</dbReference>
<evidence type="ECO:0000313" key="8">
    <source>
        <dbReference type="EMBL" id="KNG83063.1"/>
    </source>
</evidence>
<keyword evidence="9" id="KW-1185">Reference proteome</keyword>
<name>A0A0L1IV62_ASPN3</name>
<comment type="similarity">
    <text evidence="2 6">Belongs to the HisA/HisF family.</text>
</comment>
<evidence type="ECO:0000256" key="5">
    <source>
        <dbReference type="ARBA" id="ARBA00023136"/>
    </source>
</evidence>
<accession>A0A0L1IV62</accession>
<proteinExistence type="inferred from homology"/>
<dbReference type="GO" id="GO:0000162">
    <property type="term" value="P:L-tryptophan biosynthetic process"/>
    <property type="evidence" value="ECO:0007669"/>
    <property type="project" value="TreeGrafter"/>
</dbReference>
<keyword evidence="6" id="KW-0028">Amino-acid biosynthesis</keyword>
<feature type="transmembrane region" description="Helical" evidence="7">
    <location>
        <begin position="205"/>
        <end position="225"/>
    </location>
</feature>
<dbReference type="PANTHER" id="PTHR43090">
    <property type="entry name" value="1-(5-PHOSPHORIBOSYL)-5-[(5-PHOSPHORIBOSYLAMINO)METHYLIDENEAMINO] IMIDAZOLE-4-CARBOXAMIDE ISOMERASE"/>
    <property type="match status" value="1"/>
</dbReference>
<evidence type="ECO:0000313" key="9">
    <source>
        <dbReference type="Proteomes" id="UP000037505"/>
    </source>
</evidence>
<keyword evidence="4 7" id="KW-1133">Transmembrane helix</keyword>
<dbReference type="InterPro" id="IPR044524">
    <property type="entry name" value="Isoase_HisA-like"/>
</dbReference>
<dbReference type="GO" id="GO:0005737">
    <property type="term" value="C:cytoplasm"/>
    <property type="evidence" value="ECO:0007669"/>
    <property type="project" value="TreeGrafter"/>
</dbReference>
<dbReference type="AlphaFoldDB" id="A0A0L1IV62"/>
<dbReference type="RefSeq" id="XP_015403986.1">
    <property type="nucleotide sequence ID" value="XM_015552839.1"/>
</dbReference>
<dbReference type="Pfam" id="PF23489">
    <property type="entry name" value="V-ATPase_su_f"/>
    <property type="match status" value="1"/>
</dbReference>
<dbReference type="SUPFAM" id="SSF51366">
    <property type="entry name" value="Ribulose-phoshate binding barrel"/>
    <property type="match status" value="1"/>
</dbReference>
<dbReference type="PANTHER" id="PTHR43090:SF2">
    <property type="entry name" value="1-(5-PHOSPHORIBOSYL)-5-[(5-PHOSPHORIBOSYLAMINO)METHYLIDENEAMINO] IMIDAZOLE-4-CARBOXAMIDE ISOMERASE"/>
    <property type="match status" value="1"/>
</dbReference>
<dbReference type="GO" id="GO:0003949">
    <property type="term" value="F:1-(5-phosphoribosyl)-5-[(5-phosphoribosylamino)methylideneamino]imidazole-4-carboxamide isomerase activity"/>
    <property type="evidence" value="ECO:0007669"/>
    <property type="project" value="InterPro"/>
</dbReference>
<dbReference type="GO" id="GO:0016020">
    <property type="term" value="C:membrane"/>
    <property type="evidence" value="ECO:0007669"/>
    <property type="project" value="UniProtKB-SubCell"/>
</dbReference>
<keyword evidence="5 7" id="KW-0472">Membrane</keyword>
<dbReference type="Pfam" id="PF00977">
    <property type="entry name" value="His_biosynth"/>
    <property type="match status" value="1"/>
</dbReference>
<dbReference type="InterPro" id="IPR013785">
    <property type="entry name" value="Aldolase_TIM"/>
</dbReference>
<feature type="transmembrane region" description="Helical" evidence="7">
    <location>
        <begin position="162"/>
        <end position="185"/>
    </location>
</feature>
<organism evidence="8 9">
    <name type="scientific">Aspergillus nomiae NRRL (strain ATCC 15546 / NRRL 13137 / CBS 260.88 / M93)</name>
    <dbReference type="NCBI Taxonomy" id="1509407"/>
    <lineage>
        <taxon>Eukaryota</taxon>
        <taxon>Fungi</taxon>
        <taxon>Dikarya</taxon>
        <taxon>Ascomycota</taxon>
        <taxon>Pezizomycotina</taxon>
        <taxon>Eurotiomycetes</taxon>
        <taxon>Eurotiomycetidae</taxon>
        <taxon>Eurotiales</taxon>
        <taxon>Aspergillaceae</taxon>
        <taxon>Aspergillus</taxon>
        <taxon>Aspergillus subgen. Circumdati</taxon>
    </lineage>
</organism>
<gene>
    <name evidence="8" type="ORF">ANOM_007583</name>
</gene>